<feature type="signal peptide" evidence="1">
    <location>
        <begin position="1"/>
        <end position="20"/>
    </location>
</feature>
<dbReference type="PANTHER" id="PTHR35340">
    <property type="entry name" value="PQQ ENZYME REPEAT PROTEIN-RELATED"/>
    <property type="match status" value="1"/>
</dbReference>
<keyword evidence="3" id="KW-1185">Reference proteome</keyword>
<dbReference type="PANTHER" id="PTHR35340:SF6">
    <property type="entry name" value="ASST-DOMAIN-CONTAINING PROTEIN"/>
    <property type="match status" value="1"/>
</dbReference>
<accession>A0A9W9S3E5</accession>
<organism evidence="2 3">
    <name type="scientific">Penicillium cataractarum</name>
    <dbReference type="NCBI Taxonomy" id="2100454"/>
    <lineage>
        <taxon>Eukaryota</taxon>
        <taxon>Fungi</taxon>
        <taxon>Dikarya</taxon>
        <taxon>Ascomycota</taxon>
        <taxon>Pezizomycotina</taxon>
        <taxon>Eurotiomycetes</taxon>
        <taxon>Eurotiomycetidae</taxon>
        <taxon>Eurotiales</taxon>
        <taxon>Aspergillaceae</taxon>
        <taxon>Penicillium</taxon>
    </lineage>
</organism>
<dbReference type="OrthoDB" id="5377172at2759"/>
<dbReference type="Proteomes" id="UP001147782">
    <property type="component" value="Unassembled WGS sequence"/>
</dbReference>
<dbReference type="AlphaFoldDB" id="A0A9W9S3E5"/>
<protein>
    <recommendedName>
        <fullName evidence="4">ASST-domain-containing protein</fullName>
    </recommendedName>
</protein>
<comment type="caution">
    <text evidence="2">The sequence shown here is derived from an EMBL/GenBank/DDBJ whole genome shotgun (WGS) entry which is preliminary data.</text>
</comment>
<evidence type="ECO:0000313" key="3">
    <source>
        <dbReference type="Proteomes" id="UP001147782"/>
    </source>
</evidence>
<evidence type="ECO:0000313" key="2">
    <source>
        <dbReference type="EMBL" id="KAJ5371266.1"/>
    </source>
</evidence>
<dbReference type="RefSeq" id="XP_056555700.1">
    <property type="nucleotide sequence ID" value="XM_056700287.1"/>
</dbReference>
<sequence length="502" mass="55339">MKELSLYILVYLSVVALASAATSTSQQWPVQLFKSSPLQSPVMNVTKNGKTQQGYIFLSPTDMLSHHGFPAIYTDDGELVWQGPPGNITGFQPQMLNGESVLTYWNGTVSMLGFGYGTIHFLNQTYNEIHRVTLSGGNLNFKSALGPQFPSYIDVHEDAVTDRSSVLVTAFNVTTADLQALGGPKNGWVHDSQFYEIDIASNEVLFSWSALDHLNLTDSATPLYGTGNNQTNPWDFAHLNSVMRYGDEYILSSHGYCNIYAIDSKGNIKWTLNGRTGGDFNLALDATFCFQHDVRVESQTNNTITLRMHNNDNAPFSKGTATTTGLIVDLNLDSKTASLNRRLWDADEPVYAVSQGSYQNLTNGHVFLGHGSVPKLEEYDGVGGVVMRARFGYDNIMMSYRAFRAVWDGKPTTKPSVYACTTKPSAGVDQVRVYASWNGATDVHTWEVYLGAEKNKLQKARTAVYNGFETEIRLQTSSNYALVEAIQSSGSTQSEAVQIENC</sequence>
<dbReference type="Pfam" id="PF14269">
    <property type="entry name" value="Arylsulfotran_2"/>
    <property type="match status" value="1"/>
</dbReference>
<evidence type="ECO:0008006" key="4">
    <source>
        <dbReference type="Google" id="ProtNLM"/>
    </source>
</evidence>
<evidence type="ECO:0000256" key="1">
    <source>
        <dbReference type="SAM" id="SignalP"/>
    </source>
</evidence>
<dbReference type="InterPro" id="IPR039535">
    <property type="entry name" value="ASST-like"/>
</dbReference>
<keyword evidence="1" id="KW-0732">Signal</keyword>
<reference evidence="2" key="1">
    <citation type="submission" date="2022-11" db="EMBL/GenBank/DDBJ databases">
        <authorList>
            <person name="Petersen C."/>
        </authorList>
    </citation>
    <scope>NUCLEOTIDE SEQUENCE</scope>
    <source>
        <strain evidence="2">IBT 29864</strain>
    </source>
</reference>
<dbReference type="InterPro" id="IPR053143">
    <property type="entry name" value="Arylsulfate_ST"/>
</dbReference>
<name>A0A9W9S3E5_9EURO</name>
<proteinExistence type="predicted"/>
<reference evidence="2" key="2">
    <citation type="journal article" date="2023" name="IMA Fungus">
        <title>Comparative genomic study of the Penicillium genus elucidates a diverse pangenome and 15 lateral gene transfer events.</title>
        <authorList>
            <person name="Petersen C."/>
            <person name="Sorensen T."/>
            <person name="Nielsen M.R."/>
            <person name="Sondergaard T.E."/>
            <person name="Sorensen J.L."/>
            <person name="Fitzpatrick D.A."/>
            <person name="Frisvad J.C."/>
            <person name="Nielsen K.L."/>
        </authorList>
    </citation>
    <scope>NUCLEOTIDE SEQUENCE</scope>
    <source>
        <strain evidence="2">IBT 29864</strain>
    </source>
</reference>
<gene>
    <name evidence="2" type="ORF">N7496_007358</name>
</gene>
<feature type="chain" id="PRO_5040932714" description="ASST-domain-containing protein" evidence="1">
    <location>
        <begin position="21"/>
        <end position="502"/>
    </location>
</feature>
<dbReference type="EMBL" id="JAPZBS010000005">
    <property type="protein sequence ID" value="KAJ5371266.1"/>
    <property type="molecule type" value="Genomic_DNA"/>
</dbReference>
<dbReference type="GeneID" id="81439466"/>